<feature type="transmembrane region" description="Helical" evidence="6">
    <location>
        <begin position="45"/>
        <end position="65"/>
    </location>
</feature>
<feature type="transmembrane region" description="Helical" evidence="6">
    <location>
        <begin position="100"/>
        <end position="123"/>
    </location>
</feature>
<feature type="transmembrane region" description="Helical" evidence="6">
    <location>
        <begin position="12"/>
        <end position="33"/>
    </location>
</feature>
<feature type="transmembrane region" description="Helical" evidence="6">
    <location>
        <begin position="365"/>
        <end position="385"/>
    </location>
</feature>
<dbReference type="Pfam" id="PF07690">
    <property type="entry name" value="MFS_1"/>
    <property type="match status" value="1"/>
</dbReference>
<dbReference type="PANTHER" id="PTHR23531:SF1">
    <property type="entry name" value="QUINOLENE RESISTANCE PROTEIN NORA"/>
    <property type="match status" value="1"/>
</dbReference>
<accession>A0ABT4DBX0</accession>
<feature type="transmembrane region" description="Helical" evidence="6">
    <location>
        <begin position="135"/>
        <end position="155"/>
    </location>
</feature>
<dbReference type="PROSITE" id="PS50850">
    <property type="entry name" value="MFS"/>
    <property type="match status" value="1"/>
</dbReference>
<dbReference type="EMBL" id="JAPQFJ010000016">
    <property type="protein sequence ID" value="MCY6959801.1"/>
    <property type="molecule type" value="Genomic_DNA"/>
</dbReference>
<dbReference type="InterPro" id="IPR020846">
    <property type="entry name" value="MFS_dom"/>
</dbReference>
<name>A0ABT4DBX0_9CLOT</name>
<evidence type="ECO:0000256" key="5">
    <source>
        <dbReference type="ARBA" id="ARBA00023136"/>
    </source>
</evidence>
<feature type="transmembrane region" description="Helical" evidence="6">
    <location>
        <begin position="337"/>
        <end position="359"/>
    </location>
</feature>
<dbReference type="Gene3D" id="1.20.1250.20">
    <property type="entry name" value="MFS general substrate transporter like domains"/>
    <property type="match status" value="2"/>
</dbReference>
<dbReference type="InterPro" id="IPR011701">
    <property type="entry name" value="MFS"/>
</dbReference>
<proteinExistence type="predicted"/>
<feature type="transmembrane region" description="Helical" evidence="6">
    <location>
        <begin position="167"/>
        <end position="188"/>
    </location>
</feature>
<dbReference type="RefSeq" id="WP_268062238.1">
    <property type="nucleotide sequence ID" value="NZ_JAPQFJ010000016.1"/>
</dbReference>
<comment type="caution">
    <text evidence="8">The sequence shown here is derived from an EMBL/GenBank/DDBJ whole genome shotgun (WGS) entry which is preliminary data.</text>
</comment>
<evidence type="ECO:0000256" key="3">
    <source>
        <dbReference type="ARBA" id="ARBA00022692"/>
    </source>
</evidence>
<reference evidence="8" key="1">
    <citation type="submission" date="2022-12" db="EMBL/GenBank/DDBJ databases">
        <title>Clostridium sp. nov., isolated from industrial wastewater.</title>
        <authorList>
            <person name="Jiayan W."/>
        </authorList>
    </citation>
    <scope>NUCLEOTIDE SEQUENCE</scope>
    <source>
        <strain evidence="8">ZC22-4</strain>
    </source>
</reference>
<evidence type="ECO:0000259" key="7">
    <source>
        <dbReference type="PROSITE" id="PS50850"/>
    </source>
</evidence>
<keyword evidence="4 6" id="KW-1133">Transmembrane helix</keyword>
<evidence type="ECO:0000256" key="2">
    <source>
        <dbReference type="ARBA" id="ARBA00022448"/>
    </source>
</evidence>
<keyword evidence="2" id="KW-0813">Transport</keyword>
<dbReference type="Proteomes" id="UP001144612">
    <property type="component" value="Unassembled WGS sequence"/>
</dbReference>
<evidence type="ECO:0000256" key="6">
    <source>
        <dbReference type="SAM" id="Phobius"/>
    </source>
</evidence>
<comment type="subcellular location">
    <subcellularLocation>
        <location evidence="1">Cell membrane</location>
        <topology evidence="1">Multi-pass membrane protein</topology>
    </subcellularLocation>
</comment>
<feature type="transmembrane region" description="Helical" evidence="6">
    <location>
        <begin position="272"/>
        <end position="295"/>
    </location>
</feature>
<gene>
    <name evidence="8" type="ORF">OW729_14365</name>
</gene>
<dbReference type="InterPro" id="IPR052714">
    <property type="entry name" value="MFS_Exporter"/>
</dbReference>
<evidence type="ECO:0000313" key="8">
    <source>
        <dbReference type="EMBL" id="MCY6959801.1"/>
    </source>
</evidence>
<keyword evidence="9" id="KW-1185">Reference proteome</keyword>
<keyword evidence="3 6" id="KW-0812">Transmembrane</keyword>
<evidence type="ECO:0000256" key="4">
    <source>
        <dbReference type="ARBA" id="ARBA00022989"/>
    </source>
</evidence>
<dbReference type="InterPro" id="IPR036259">
    <property type="entry name" value="MFS_trans_sf"/>
</dbReference>
<dbReference type="SUPFAM" id="SSF103473">
    <property type="entry name" value="MFS general substrate transporter"/>
    <property type="match status" value="1"/>
</dbReference>
<feature type="domain" description="Major facilitator superfamily (MFS) profile" evidence="7">
    <location>
        <begin position="11"/>
        <end position="389"/>
    </location>
</feature>
<feature type="transmembrane region" description="Helical" evidence="6">
    <location>
        <begin position="301"/>
        <end position="325"/>
    </location>
</feature>
<feature type="transmembrane region" description="Helical" evidence="6">
    <location>
        <begin position="244"/>
        <end position="265"/>
    </location>
</feature>
<dbReference type="PANTHER" id="PTHR23531">
    <property type="entry name" value="QUINOLENE RESISTANCE PROTEIN NORA"/>
    <property type="match status" value="1"/>
</dbReference>
<organism evidence="8 9">
    <name type="scientific">Clostridium brassicae</name>
    <dbReference type="NCBI Taxonomy" id="2999072"/>
    <lineage>
        <taxon>Bacteria</taxon>
        <taxon>Bacillati</taxon>
        <taxon>Bacillota</taxon>
        <taxon>Clostridia</taxon>
        <taxon>Eubacteriales</taxon>
        <taxon>Clostridiaceae</taxon>
        <taxon>Clostridium</taxon>
    </lineage>
</organism>
<feature type="transmembrane region" description="Helical" evidence="6">
    <location>
        <begin position="77"/>
        <end position="94"/>
    </location>
</feature>
<evidence type="ECO:0000256" key="1">
    <source>
        <dbReference type="ARBA" id="ARBA00004651"/>
    </source>
</evidence>
<keyword evidence="5 6" id="KW-0472">Membrane</keyword>
<feature type="transmembrane region" description="Helical" evidence="6">
    <location>
        <begin position="214"/>
        <end position="238"/>
    </location>
</feature>
<sequence>MAAKEKLWNRYFILALIITIGVNLTCNLLLSTISIYAKKITGTDTYAGIMTGAFTLAALIIRLFAGKLLDKLGRKKILILGVVITALSTIAYAFTNEISLLVIFRVIQGFGFGISSTAVATIVTDVTPQSRMLEGIGYSGVGITITTAIGPSMALNIVGKEYDKFNLLFITTFAVAIVTMIIAFFLSYEKNIDIDSKKDKTEKSNVSSGISKEIVVPALILFLAAVAESTILSFTALYGIELGFSNIGLFFTINALGILASRLFINQIVDRFGFNIVVSVGLLIFAVSIWGMAMVKAMRVLIILGFLCGIMMGSLLPIINLMILNTVSKDKRGVANAIYYALLDSGYGIGSILWGFIVVKFGYRTIYTCAGIALGIAFLIFKLNIVYNKTIVLKKGNSTTNNINQ</sequence>
<evidence type="ECO:0000313" key="9">
    <source>
        <dbReference type="Proteomes" id="UP001144612"/>
    </source>
</evidence>
<dbReference type="InterPro" id="IPR005829">
    <property type="entry name" value="Sugar_transporter_CS"/>
</dbReference>
<protein>
    <submittedName>
        <fullName evidence="8">MFS transporter</fullName>
    </submittedName>
</protein>
<dbReference type="PROSITE" id="PS00216">
    <property type="entry name" value="SUGAR_TRANSPORT_1"/>
    <property type="match status" value="1"/>
</dbReference>
<dbReference type="CDD" id="cd17489">
    <property type="entry name" value="MFS_YfcJ_like"/>
    <property type="match status" value="1"/>
</dbReference>